<evidence type="ECO:0000259" key="3">
    <source>
        <dbReference type="Pfam" id="PF07696"/>
    </source>
</evidence>
<feature type="transmembrane region" description="Helical" evidence="1">
    <location>
        <begin position="159"/>
        <end position="182"/>
    </location>
</feature>
<evidence type="ECO:0000259" key="2">
    <source>
        <dbReference type="Pfam" id="PF07695"/>
    </source>
</evidence>
<dbReference type="InterPro" id="IPR011623">
    <property type="entry name" value="7TMR_DISM_rcpt_extracell_dom1"/>
</dbReference>
<feature type="transmembrane region" description="Helical" evidence="1">
    <location>
        <begin position="97"/>
        <end position="119"/>
    </location>
</feature>
<name>A0A382YT00_9ZZZZ</name>
<accession>A0A382YT00</accession>
<dbReference type="AlphaFoldDB" id="A0A382YT00"/>
<feature type="transmembrane region" description="Helical" evidence="1">
    <location>
        <begin position="64"/>
        <end position="85"/>
    </location>
</feature>
<feature type="domain" description="7TM-DISM receptor extracellular" evidence="2">
    <location>
        <begin position="68"/>
        <end position="262"/>
    </location>
</feature>
<organism evidence="4">
    <name type="scientific">marine metagenome</name>
    <dbReference type="NCBI Taxonomy" id="408172"/>
    <lineage>
        <taxon>unclassified sequences</taxon>
        <taxon>metagenomes</taxon>
        <taxon>ecological metagenomes</taxon>
    </lineage>
</organism>
<evidence type="ECO:0000313" key="4">
    <source>
        <dbReference type="EMBL" id="SVD86220.1"/>
    </source>
</evidence>
<feature type="non-terminal residue" evidence="4">
    <location>
        <position position="1"/>
    </location>
</feature>
<evidence type="ECO:0000256" key="1">
    <source>
        <dbReference type="SAM" id="Phobius"/>
    </source>
</evidence>
<feature type="domain" description="7TM-DISM receptor extracellular" evidence="3">
    <location>
        <begin position="2"/>
        <end position="52"/>
    </location>
</feature>
<feature type="transmembrane region" description="Helical" evidence="1">
    <location>
        <begin position="221"/>
        <end position="247"/>
    </location>
</feature>
<feature type="transmembrane region" description="Helical" evidence="1">
    <location>
        <begin position="188"/>
        <end position="209"/>
    </location>
</feature>
<feature type="non-terminal residue" evidence="4">
    <location>
        <position position="262"/>
    </location>
</feature>
<keyword evidence="1" id="KW-0472">Membrane</keyword>
<evidence type="ECO:0008006" key="5">
    <source>
        <dbReference type="Google" id="ProtNLM"/>
    </source>
</evidence>
<feature type="transmembrane region" description="Helical" evidence="1">
    <location>
        <begin position="125"/>
        <end position="147"/>
    </location>
</feature>
<protein>
    <recommendedName>
        <fullName evidence="5">7TM-DISM receptor extracellular domain-containing protein</fullName>
    </recommendedName>
</protein>
<keyword evidence="1" id="KW-0812">Transmembrane</keyword>
<dbReference type="Pfam" id="PF07695">
    <property type="entry name" value="7TMR-DISM_7TM"/>
    <property type="match status" value="1"/>
</dbReference>
<proteinExistence type="predicted"/>
<dbReference type="Pfam" id="PF07696">
    <property type="entry name" value="7TMR-DISMED2"/>
    <property type="match status" value="1"/>
</dbReference>
<keyword evidence="1" id="KW-1133">Transmembrane helix</keyword>
<reference evidence="4" key="1">
    <citation type="submission" date="2018-05" db="EMBL/GenBank/DDBJ databases">
        <authorList>
            <person name="Lanie J.A."/>
            <person name="Ng W.-L."/>
            <person name="Kazmierczak K.M."/>
            <person name="Andrzejewski T.M."/>
            <person name="Davidsen T.M."/>
            <person name="Wayne K.J."/>
            <person name="Tettelin H."/>
            <person name="Glass J.I."/>
            <person name="Rusch D."/>
            <person name="Podicherti R."/>
            <person name="Tsui H.-C.T."/>
            <person name="Winkler M.E."/>
        </authorList>
    </citation>
    <scope>NUCLEOTIDE SEQUENCE</scope>
</reference>
<gene>
    <name evidence="4" type="ORF">METZ01_LOCUS439074</name>
</gene>
<dbReference type="EMBL" id="UINC01178196">
    <property type="protein sequence ID" value="SVD86220.1"/>
    <property type="molecule type" value="Genomic_DNA"/>
</dbReference>
<dbReference type="Gene3D" id="2.60.40.2380">
    <property type="match status" value="1"/>
</dbReference>
<sequence length="262" mass="29168">EKHFVTGDAGMFDQRPILHRSFLFPIEVRPNGTEVFIRVQTNGAAKIPIALWGERGFFEADEPVLVKFGLISGAILFVALYNLLIFVWTRERWYLSYVVYVSSAGLLLSTLDGLTYQFIWPNQPGWHAMSTSFLVPATAVAALWFTLEFLDLKSRGSWYFSLARIGIIAGILMTGLSLVLPYSVSLTMSVPGLLIPAIFLCLICGAHLWRSGYLPARYYLLSWLVFLLGGAAKGLNLFGVFPSFFLIDDGIQLGFALQALLL</sequence>
<dbReference type="InterPro" id="IPR011622">
    <property type="entry name" value="7TMR_DISM_rcpt_extracell_dom2"/>
</dbReference>